<dbReference type="GO" id="GO:0006355">
    <property type="term" value="P:regulation of DNA-templated transcription"/>
    <property type="evidence" value="ECO:0007669"/>
    <property type="project" value="InterPro"/>
</dbReference>
<dbReference type="PANTHER" id="PTHR33124">
    <property type="entry name" value="TRANSCRIPTION FACTOR IBH1-LIKE 1"/>
    <property type="match status" value="1"/>
</dbReference>
<feature type="domain" description="IBH1-like N-terminal" evidence="4">
    <location>
        <begin position="7"/>
        <end position="75"/>
    </location>
</feature>
<dbReference type="InterPro" id="IPR044660">
    <property type="entry name" value="IBH1-like"/>
</dbReference>
<evidence type="ECO:0000256" key="2">
    <source>
        <dbReference type="ARBA" id="ARBA00023125"/>
    </source>
</evidence>
<gene>
    <name evidence="5" type="ORF">L3X38_044555</name>
</gene>
<evidence type="ECO:0000313" key="5">
    <source>
        <dbReference type="EMBL" id="KAI5315379.1"/>
    </source>
</evidence>
<accession>A0AAD4V076</accession>
<evidence type="ECO:0000256" key="3">
    <source>
        <dbReference type="ARBA" id="ARBA00023163"/>
    </source>
</evidence>
<protein>
    <recommendedName>
        <fullName evidence="4">IBH1-like N-terminal domain-containing protein</fullName>
    </recommendedName>
</protein>
<dbReference type="InterPro" id="IPR045239">
    <property type="entry name" value="bHLH95_bHLH"/>
</dbReference>
<dbReference type="Proteomes" id="UP001054821">
    <property type="component" value="Chromosome 8"/>
</dbReference>
<sequence>MNSPNPNSLKYRFTKGLLKALARINKHQPRSSSSSSREIQRRYRRIKTAAYASMACAVGTRRAWSRELLWKIRNQARNGGVLRRIGSTTTSTHYPMKKRSQKKPVVAGLGRVAELRKVVPGGEGMDTWSLLEETAHYMKCLTTQPAVEASTDLERQTQKHRAYAFDYVMTTQQFKNVMKDELRNHITVVFYNDSRSLWRRQIKLIEQ</sequence>
<dbReference type="AlphaFoldDB" id="A0AAD4V076"/>
<dbReference type="CDD" id="cd11393">
    <property type="entry name" value="bHLH_AtbHLH_like"/>
    <property type="match status" value="1"/>
</dbReference>
<evidence type="ECO:0000259" key="4">
    <source>
        <dbReference type="Pfam" id="PF26576"/>
    </source>
</evidence>
<dbReference type="EMBL" id="JAJFAZ020000008">
    <property type="protein sequence ID" value="KAI5315379.1"/>
    <property type="molecule type" value="Genomic_DNA"/>
</dbReference>
<keyword evidence="1" id="KW-0805">Transcription regulation</keyword>
<keyword evidence="6" id="KW-1185">Reference proteome</keyword>
<name>A0AAD4V076_PRUDU</name>
<comment type="caution">
    <text evidence="5">The sequence shown here is derived from an EMBL/GenBank/DDBJ whole genome shotgun (WGS) entry which is preliminary data.</text>
</comment>
<keyword evidence="3" id="KW-0804">Transcription</keyword>
<evidence type="ECO:0000256" key="1">
    <source>
        <dbReference type="ARBA" id="ARBA00023015"/>
    </source>
</evidence>
<dbReference type="Pfam" id="PF26576">
    <property type="entry name" value="IBH1_N"/>
    <property type="match status" value="1"/>
</dbReference>
<evidence type="ECO:0000313" key="6">
    <source>
        <dbReference type="Proteomes" id="UP001054821"/>
    </source>
</evidence>
<proteinExistence type="predicted"/>
<dbReference type="GO" id="GO:0003677">
    <property type="term" value="F:DNA binding"/>
    <property type="evidence" value="ECO:0007669"/>
    <property type="project" value="UniProtKB-KW"/>
</dbReference>
<keyword evidence="2" id="KW-0238">DNA-binding</keyword>
<organism evidence="5 6">
    <name type="scientific">Prunus dulcis</name>
    <name type="common">Almond</name>
    <name type="synonym">Amygdalus dulcis</name>
    <dbReference type="NCBI Taxonomy" id="3755"/>
    <lineage>
        <taxon>Eukaryota</taxon>
        <taxon>Viridiplantae</taxon>
        <taxon>Streptophyta</taxon>
        <taxon>Embryophyta</taxon>
        <taxon>Tracheophyta</taxon>
        <taxon>Spermatophyta</taxon>
        <taxon>Magnoliopsida</taxon>
        <taxon>eudicotyledons</taxon>
        <taxon>Gunneridae</taxon>
        <taxon>Pentapetalae</taxon>
        <taxon>rosids</taxon>
        <taxon>fabids</taxon>
        <taxon>Rosales</taxon>
        <taxon>Rosaceae</taxon>
        <taxon>Amygdaloideae</taxon>
        <taxon>Amygdaleae</taxon>
        <taxon>Prunus</taxon>
    </lineage>
</organism>
<reference evidence="5 6" key="1">
    <citation type="journal article" date="2022" name="G3 (Bethesda)">
        <title>Whole-genome sequence and methylome profiling of the almond [Prunus dulcis (Mill.) D.A. Webb] cultivar 'Nonpareil'.</title>
        <authorList>
            <person name="D'Amico-Willman K.M."/>
            <person name="Ouma W.Z."/>
            <person name="Meulia T."/>
            <person name="Sideli G.M."/>
            <person name="Gradziel T.M."/>
            <person name="Fresnedo-Ramirez J."/>
        </authorList>
    </citation>
    <scope>NUCLEOTIDE SEQUENCE [LARGE SCALE GENOMIC DNA]</scope>
    <source>
        <strain evidence="5">Clone GOH B32 T37-40</strain>
    </source>
</reference>
<dbReference type="PANTHER" id="PTHR33124:SF40">
    <property type="entry name" value="TRANSCRIPTION FACTOR IBH1"/>
    <property type="match status" value="1"/>
</dbReference>
<dbReference type="InterPro" id="IPR059002">
    <property type="entry name" value="IBH1_N"/>
</dbReference>